<dbReference type="AlphaFoldDB" id="A0A3N5DM00"/>
<dbReference type="RefSeq" id="WP_124023167.1">
    <property type="nucleotide sequence ID" value="NZ_RPOH01000017.1"/>
</dbReference>
<dbReference type="Pfam" id="PF02321">
    <property type="entry name" value="OEP"/>
    <property type="match status" value="1"/>
</dbReference>
<comment type="similarity">
    <text evidence="2">Belongs to the outer membrane factor (OMF) (TC 1.B.17) family.</text>
</comment>
<dbReference type="Proteomes" id="UP000268615">
    <property type="component" value="Unassembled WGS sequence"/>
</dbReference>
<evidence type="ECO:0000256" key="3">
    <source>
        <dbReference type="SAM" id="SignalP"/>
    </source>
</evidence>
<evidence type="ECO:0000256" key="1">
    <source>
        <dbReference type="ARBA" id="ARBA00004442"/>
    </source>
</evidence>
<comment type="caution">
    <text evidence="4">The sequence shown here is derived from an EMBL/GenBank/DDBJ whole genome shotgun (WGS) entry which is preliminary data.</text>
</comment>
<evidence type="ECO:0008006" key="6">
    <source>
        <dbReference type="Google" id="ProtNLM"/>
    </source>
</evidence>
<keyword evidence="5" id="KW-1185">Reference proteome</keyword>
<reference evidence="4 5" key="1">
    <citation type="submission" date="2018-11" db="EMBL/GenBank/DDBJ databases">
        <title>Draft genome sequence of Buttiauxella warmboldiae CCUG 35512.</title>
        <authorList>
            <person name="Salva-Serra F."/>
            <person name="Marathe N."/>
            <person name="Moore E."/>
            <person name="Svensson L."/>
            <person name="Engstrom-Jakobsson H."/>
        </authorList>
    </citation>
    <scope>NUCLEOTIDE SEQUENCE [LARGE SCALE GENOMIC DNA]</scope>
    <source>
        <strain evidence="4 5">CCUG 35512</strain>
    </source>
</reference>
<keyword evidence="3" id="KW-0732">Signal</keyword>
<name>A0A3N5DM00_9ENTR</name>
<evidence type="ECO:0000313" key="5">
    <source>
        <dbReference type="Proteomes" id="UP000268615"/>
    </source>
</evidence>
<feature type="chain" id="PRO_5018197574" description="TolC family protein" evidence="3">
    <location>
        <begin position="22"/>
        <end position="406"/>
    </location>
</feature>
<evidence type="ECO:0000256" key="2">
    <source>
        <dbReference type="ARBA" id="ARBA00007613"/>
    </source>
</evidence>
<gene>
    <name evidence="4" type="ORF">EHN07_05440</name>
</gene>
<proteinExistence type="inferred from homology"/>
<dbReference type="SUPFAM" id="SSF56954">
    <property type="entry name" value="Outer membrane efflux proteins (OEP)"/>
    <property type="match status" value="1"/>
</dbReference>
<sequence length="406" mass="46537">MKKIINAIYIISALFTSSAFSGELSYQKFIDAAHQSALSIIIKETEFEAEAQRSNAIQYYYVPKIIINSEKVLSGSKEKELKPNVGVNANIYNSAQKYKISEHDNNLLYLRNAVDIEKRDVTVIMMKNLIGIRLFSKLHSRILELEKAEKLMTEDIKMQNDSGLIGDSILKQSQLLSKKIGNEIENVNQQLDIFETNIKSVTLKPFPVEGVDLPYSLIDKLIYIKLNGWDVGRNLDLIGLKLQAAMLRDNADQQNSLVNVDFVFENKIHNRNSISMKDKYVGLNMSLNLFDLNKISDKKSRIKTYEAARLKIDAKQAELINDINKLNYEYNSSINELKGLTEQMELTKGILNDFDNEYRIGKVSFYEILNTKYDLVNIERKISNVKLKVIDNRLNVMKVLNLSFNI</sequence>
<comment type="subcellular location">
    <subcellularLocation>
        <location evidence="1">Cell outer membrane</location>
    </subcellularLocation>
</comment>
<feature type="signal peptide" evidence="3">
    <location>
        <begin position="1"/>
        <end position="21"/>
    </location>
</feature>
<dbReference type="InterPro" id="IPR003423">
    <property type="entry name" value="OMP_efflux"/>
</dbReference>
<organism evidence="4 5">
    <name type="scientific">Buttiauxella warmboldiae</name>
    <dbReference type="NCBI Taxonomy" id="82993"/>
    <lineage>
        <taxon>Bacteria</taxon>
        <taxon>Pseudomonadati</taxon>
        <taxon>Pseudomonadota</taxon>
        <taxon>Gammaproteobacteria</taxon>
        <taxon>Enterobacterales</taxon>
        <taxon>Enterobacteriaceae</taxon>
        <taxon>Buttiauxella</taxon>
    </lineage>
</organism>
<dbReference type="GO" id="GO:0009279">
    <property type="term" value="C:cell outer membrane"/>
    <property type="evidence" value="ECO:0007669"/>
    <property type="project" value="UniProtKB-SubCell"/>
</dbReference>
<evidence type="ECO:0000313" key="4">
    <source>
        <dbReference type="EMBL" id="RPH29645.1"/>
    </source>
</evidence>
<dbReference type="EMBL" id="RPOH01000017">
    <property type="protein sequence ID" value="RPH29645.1"/>
    <property type="molecule type" value="Genomic_DNA"/>
</dbReference>
<dbReference type="OrthoDB" id="6463943at2"/>
<accession>A0A3N5DM00</accession>
<dbReference type="GO" id="GO:0015562">
    <property type="term" value="F:efflux transmembrane transporter activity"/>
    <property type="evidence" value="ECO:0007669"/>
    <property type="project" value="InterPro"/>
</dbReference>
<protein>
    <recommendedName>
        <fullName evidence="6">TolC family protein</fullName>
    </recommendedName>
</protein>
<dbReference type="Gene3D" id="1.20.1600.10">
    <property type="entry name" value="Outer membrane efflux proteins (OEP)"/>
    <property type="match status" value="1"/>
</dbReference>